<protein>
    <submittedName>
        <fullName evidence="1">Cysteine desulfurase</fullName>
        <ecNumber evidence="1">2.8.1.7</ecNumber>
    </submittedName>
</protein>
<dbReference type="EMBL" id="UOEQ01000248">
    <property type="protein sequence ID" value="VAW19998.1"/>
    <property type="molecule type" value="Genomic_DNA"/>
</dbReference>
<dbReference type="InterPro" id="IPR015422">
    <property type="entry name" value="PyrdxlP-dep_Trfase_small"/>
</dbReference>
<dbReference type="Gene3D" id="3.90.1150.10">
    <property type="entry name" value="Aspartate Aminotransferase, domain 1"/>
    <property type="match status" value="1"/>
</dbReference>
<keyword evidence="1" id="KW-0808">Transferase</keyword>
<sequence>MSNSRVYLDHNASTVLHDAARVTMHEVMNLVGNPSSVHGEGRALSNVIEKG</sequence>
<name>A0A3B0TPX7_9ZZZZ</name>
<evidence type="ECO:0000313" key="1">
    <source>
        <dbReference type="EMBL" id="VAW19998.1"/>
    </source>
</evidence>
<accession>A0A3B0TPX7</accession>
<dbReference type="Gene3D" id="1.10.260.50">
    <property type="match status" value="1"/>
</dbReference>
<gene>
    <name evidence="1" type="ORF">MNBD_ALPHA11-797</name>
</gene>
<dbReference type="GO" id="GO:0031071">
    <property type="term" value="F:cysteine desulfurase activity"/>
    <property type="evidence" value="ECO:0007669"/>
    <property type="project" value="UniProtKB-EC"/>
</dbReference>
<dbReference type="AlphaFoldDB" id="A0A3B0TPX7"/>
<feature type="non-terminal residue" evidence="1">
    <location>
        <position position="51"/>
    </location>
</feature>
<organism evidence="1">
    <name type="scientific">hydrothermal vent metagenome</name>
    <dbReference type="NCBI Taxonomy" id="652676"/>
    <lineage>
        <taxon>unclassified sequences</taxon>
        <taxon>metagenomes</taxon>
        <taxon>ecological metagenomes</taxon>
    </lineage>
</organism>
<reference evidence="1" key="1">
    <citation type="submission" date="2018-06" db="EMBL/GenBank/DDBJ databases">
        <authorList>
            <person name="Zhirakovskaya E."/>
        </authorList>
    </citation>
    <scope>NUCLEOTIDE SEQUENCE</scope>
</reference>
<proteinExistence type="predicted"/>
<dbReference type="EC" id="2.8.1.7" evidence="1"/>